<dbReference type="PANTHER" id="PTHR10404:SF75">
    <property type="entry name" value="GLUTAMATE CARBOXYPEPTIDASE AMP1-RELATED"/>
    <property type="match status" value="1"/>
</dbReference>
<evidence type="ECO:0000259" key="19">
    <source>
        <dbReference type="Pfam" id="PF04389"/>
    </source>
</evidence>
<evidence type="ECO:0000256" key="4">
    <source>
        <dbReference type="ARBA" id="ARBA00022692"/>
    </source>
</evidence>
<dbReference type="PaxDb" id="65489-OBART03G36880.1"/>
<dbReference type="Gramene" id="OBART03G36880.1">
    <property type="protein sequence ID" value="OBART03G36880.1"/>
    <property type="gene ID" value="OBART03G36880"/>
</dbReference>
<feature type="domain" description="Transferrin receptor-like dimerisation" evidence="18">
    <location>
        <begin position="366"/>
        <end position="483"/>
    </location>
</feature>
<keyword evidence="7" id="KW-0862">Zinc</keyword>
<dbReference type="Gene3D" id="3.40.630.10">
    <property type="entry name" value="Zn peptidases"/>
    <property type="match status" value="1"/>
</dbReference>
<comment type="cofactor">
    <cofactor evidence="1">
        <name>Zn(2+)</name>
        <dbReference type="ChEBI" id="CHEBI:29105"/>
    </cofactor>
</comment>
<dbReference type="Pfam" id="PF04253">
    <property type="entry name" value="TFR_dimer"/>
    <property type="match status" value="1"/>
</dbReference>
<evidence type="ECO:0000256" key="9">
    <source>
        <dbReference type="ARBA" id="ARBA00022989"/>
    </source>
</evidence>
<dbReference type="GO" id="GO:0010073">
    <property type="term" value="P:meristem maintenance"/>
    <property type="evidence" value="ECO:0007669"/>
    <property type="project" value="UniProtKB-ARBA"/>
</dbReference>
<dbReference type="GO" id="GO:0012505">
    <property type="term" value="C:endomembrane system"/>
    <property type="evidence" value="ECO:0007669"/>
    <property type="project" value="UniProtKB-SubCell"/>
</dbReference>
<evidence type="ECO:0000256" key="14">
    <source>
        <dbReference type="ARBA" id="ARBA00060399"/>
    </source>
</evidence>
<keyword evidence="5" id="KW-0479">Metal-binding</keyword>
<keyword evidence="11" id="KW-0472">Membrane</keyword>
<name>A0A0D3FQ02_9ORYZ</name>
<dbReference type="InterPro" id="IPR007365">
    <property type="entry name" value="TFR-like_dimer_dom"/>
</dbReference>
<keyword evidence="10" id="KW-0482">Metalloprotease</keyword>
<feature type="domain" description="Peptidase M28" evidence="19">
    <location>
        <begin position="117"/>
        <end position="303"/>
    </location>
</feature>
<dbReference type="Pfam" id="PF04389">
    <property type="entry name" value="Peptidase_M28"/>
    <property type="match status" value="1"/>
</dbReference>
<evidence type="ECO:0000256" key="10">
    <source>
        <dbReference type="ARBA" id="ARBA00023049"/>
    </source>
</evidence>
<evidence type="ECO:0000256" key="15">
    <source>
        <dbReference type="ARBA" id="ARBA00066561"/>
    </source>
</evidence>
<evidence type="ECO:0000256" key="7">
    <source>
        <dbReference type="ARBA" id="ARBA00022833"/>
    </source>
</evidence>
<dbReference type="Proteomes" id="UP000026960">
    <property type="component" value="Chromosome 3"/>
</dbReference>
<comment type="similarity">
    <text evidence="2">Belongs to the peptidase M28 family. M28B subfamily.</text>
</comment>
<keyword evidence="6" id="KW-0378">Hydrolase</keyword>
<keyword evidence="21" id="KW-1185">Reference proteome</keyword>
<dbReference type="CDD" id="cd08022">
    <property type="entry name" value="M28_PSMA_like"/>
    <property type="match status" value="1"/>
</dbReference>
<evidence type="ECO:0000256" key="3">
    <source>
        <dbReference type="ARBA" id="ARBA00022670"/>
    </source>
</evidence>
<dbReference type="InterPro" id="IPR046450">
    <property type="entry name" value="PA_dom_sf"/>
</dbReference>
<dbReference type="PANTHER" id="PTHR10404">
    <property type="entry name" value="N-ACETYLATED-ALPHA-LINKED ACIDIC DIPEPTIDASE"/>
    <property type="match status" value="1"/>
</dbReference>
<evidence type="ECO:0000313" key="21">
    <source>
        <dbReference type="Proteomes" id="UP000026960"/>
    </source>
</evidence>
<proteinExistence type="inferred from homology"/>
<evidence type="ECO:0000256" key="13">
    <source>
        <dbReference type="ARBA" id="ARBA00052003"/>
    </source>
</evidence>
<dbReference type="eggNOG" id="KOG2195">
    <property type="taxonomic scope" value="Eukaryota"/>
</dbReference>
<feature type="chain" id="PRO_5002271889" description="glutamate carboxypeptidase II" evidence="17">
    <location>
        <begin position="21"/>
        <end position="529"/>
    </location>
</feature>
<dbReference type="GO" id="GO:0050793">
    <property type="term" value="P:regulation of developmental process"/>
    <property type="evidence" value="ECO:0007669"/>
    <property type="project" value="UniProtKB-ARBA"/>
</dbReference>
<keyword evidence="12" id="KW-0325">Glycoprotein</keyword>
<dbReference type="GO" id="GO:0004181">
    <property type="term" value="F:metallocarboxypeptidase activity"/>
    <property type="evidence" value="ECO:0007669"/>
    <property type="project" value="UniProtKB-EC"/>
</dbReference>
<protein>
    <recommendedName>
        <fullName evidence="15">glutamate carboxypeptidase II</fullName>
        <ecNumber evidence="15">3.4.17.21</ecNumber>
    </recommendedName>
</protein>
<keyword evidence="8" id="KW-0735">Signal-anchor</keyword>
<evidence type="ECO:0000256" key="5">
    <source>
        <dbReference type="ARBA" id="ARBA00022723"/>
    </source>
</evidence>
<evidence type="ECO:0000256" key="1">
    <source>
        <dbReference type="ARBA" id="ARBA00001947"/>
    </source>
</evidence>
<dbReference type="HOGENOM" id="CLU_005688_0_1_1"/>
<dbReference type="InterPro" id="IPR007484">
    <property type="entry name" value="Peptidase_M28"/>
</dbReference>
<keyword evidence="17" id="KW-0732">Signal</keyword>
<dbReference type="SUPFAM" id="SSF53187">
    <property type="entry name" value="Zn-dependent exopeptidases"/>
    <property type="match status" value="1"/>
</dbReference>
<dbReference type="EnsemblPlants" id="OBART03G36880.1">
    <property type="protein sequence ID" value="OBART03G36880.1"/>
    <property type="gene ID" value="OBART03G36880"/>
</dbReference>
<dbReference type="FunFam" id="1.20.930.40:FF:000001">
    <property type="entry name" value="N-acetylated-alpha-linked acidic dipeptidase 2"/>
    <property type="match status" value="1"/>
</dbReference>
<dbReference type="EC" id="3.4.17.21" evidence="15"/>
<evidence type="ECO:0000256" key="6">
    <source>
        <dbReference type="ARBA" id="ARBA00022801"/>
    </source>
</evidence>
<accession>A0A0D3FQ02</accession>
<feature type="region of interest" description="Disordered" evidence="16">
    <location>
        <begin position="493"/>
        <end position="514"/>
    </location>
</feature>
<dbReference type="STRING" id="65489.A0A0D3FQ02"/>
<evidence type="ECO:0000256" key="2">
    <source>
        <dbReference type="ARBA" id="ARBA00005634"/>
    </source>
</evidence>
<comment type="subcellular location">
    <subcellularLocation>
        <location evidence="14">Endomembrane system</location>
        <topology evidence="14">Single-pass type II membrane protein</topology>
    </subcellularLocation>
</comment>
<feature type="signal peptide" evidence="17">
    <location>
        <begin position="1"/>
        <end position="20"/>
    </location>
</feature>
<reference evidence="20" key="2">
    <citation type="submission" date="2015-03" db="UniProtKB">
        <authorList>
            <consortium name="EnsemblPlants"/>
        </authorList>
    </citation>
    <scope>IDENTIFICATION</scope>
</reference>
<evidence type="ECO:0000256" key="16">
    <source>
        <dbReference type="SAM" id="MobiDB-lite"/>
    </source>
</evidence>
<dbReference type="InterPro" id="IPR039373">
    <property type="entry name" value="Peptidase_M28B"/>
</dbReference>
<dbReference type="SUPFAM" id="SSF47672">
    <property type="entry name" value="Transferrin receptor-like dimerisation domain"/>
    <property type="match status" value="1"/>
</dbReference>
<organism evidence="20">
    <name type="scientific">Oryza barthii</name>
    <dbReference type="NCBI Taxonomy" id="65489"/>
    <lineage>
        <taxon>Eukaryota</taxon>
        <taxon>Viridiplantae</taxon>
        <taxon>Streptophyta</taxon>
        <taxon>Embryophyta</taxon>
        <taxon>Tracheophyta</taxon>
        <taxon>Spermatophyta</taxon>
        <taxon>Magnoliopsida</taxon>
        <taxon>Liliopsida</taxon>
        <taxon>Poales</taxon>
        <taxon>Poaceae</taxon>
        <taxon>BOP clade</taxon>
        <taxon>Oryzoideae</taxon>
        <taxon>Oryzeae</taxon>
        <taxon>Oryzinae</taxon>
        <taxon>Oryza</taxon>
    </lineage>
</organism>
<dbReference type="SUPFAM" id="SSF52025">
    <property type="entry name" value="PA domain"/>
    <property type="match status" value="1"/>
</dbReference>
<evidence type="ECO:0000256" key="11">
    <source>
        <dbReference type="ARBA" id="ARBA00023136"/>
    </source>
</evidence>
<evidence type="ECO:0000256" key="8">
    <source>
        <dbReference type="ARBA" id="ARBA00022968"/>
    </source>
</evidence>
<dbReference type="GO" id="GO:0006508">
    <property type="term" value="P:proteolysis"/>
    <property type="evidence" value="ECO:0007669"/>
    <property type="project" value="UniProtKB-KW"/>
</dbReference>
<dbReference type="Gene3D" id="1.20.930.40">
    <property type="entry name" value="Transferrin receptor-like, dimerisation domain"/>
    <property type="match status" value="1"/>
</dbReference>
<keyword evidence="3" id="KW-0645">Protease</keyword>
<evidence type="ECO:0000256" key="17">
    <source>
        <dbReference type="SAM" id="SignalP"/>
    </source>
</evidence>
<dbReference type="InterPro" id="IPR036757">
    <property type="entry name" value="TFR-like_dimer_dom_sf"/>
</dbReference>
<comment type="catalytic activity">
    <reaction evidence="13">
        <text>Release of an unsubstituted, C-terminal glutamyl residue, typically from Ac-Asp-Glu or folylpoly-gamma-glutamates.</text>
        <dbReference type="EC" id="3.4.17.21"/>
    </reaction>
</comment>
<keyword evidence="4" id="KW-0812">Transmembrane</keyword>
<evidence type="ECO:0000259" key="18">
    <source>
        <dbReference type="Pfam" id="PF04253"/>
    </source>
</evidence>
<dbReference type="GO" id="GO:0046872">
    <property type="term" value="F:metal ion binding"/>
    <property type="evidence" value="ECO:0007669"/>
    <property type="project" value="UniProtKB-KW"/>
</dbReference>
<keyword evidence="9" id="KW-1133">Transmembrane helix</keyword>
<sequence>MPALTRALSCALLAARVALAREKARRAFASHGEMLSQPAAALARLPPASRRFPAIPSMPVSGKTASAIIRTLGGPALPADWQTGVGLPVDVGGVGPGPTLVNFTYQEDRKMGMIQDIFAIIKGYEEPDRYVILGNHRDAWTYGAVDPNSGTSALLDIARRLGIMLQSGWTPRRTIILCSWDAEEFGMIGSTEWVEENLEDLQSKAVAYLNVDCAVQGIGLFAGSTPQLDNLLVDVTRQVKDPDVEGKTVHDTWNKMTGGINIERLARTDSDFAPFLHHAGIPCMDLYYGKEFPGYHTALDSYHWMEKHGDPLFLRHVAIVEIWGLLALRLADDPVLPFDYQTYASQLQEHANAFSSMMENSKWVHLLNRSIEDLSDAGLEFLKEAKDQNISDGYSLMRRRLLNDRLLLAERSFLQADGLQGRGWFKHLMYSPPEDYESKLSFFPGVADAISRSSNRSAKEQQAAVRHEVRKISRAIQRAADVLRGEFSNRNESLYSSRDGGGGGAPSTQQATTSAAWQLEDFASEFSFP</sequence>
<evidence type="ECO:0000313" key="20">
    <source>
        <dbReference type="EnsemblPlants" id="OBART03G36880.1"/>
    </source>
</evidence>
<evidence type="ECO:0000256" key="12">
    <source>
        <dbReference type="ARBA" id="ARBA00023180"/>
    </source>
</evidence>
<reference evidence="20" key="1">
    <citation type="journal article" date="2009" name="Rice">
        <title>De Novo Next Generation Sequencing of Plant Genomes.</title>
        <authorList>
            <person name="Rounsley S."/>
            <person name="Marri P.R."/>
            <person name="Yu Y."/>
            <person name="He R."/>
            <person name="Sisneros N."/>
            <person name="Goicoechea J.L."/>
            <person name="Lee S.J."/>
            <person name="Angelova A."/>
            <person name="Kudrna D."/>
            <person name="Luo M."/>
            <person name="Affourtit J."/>
            <person name="Desany B."/>
            <person name="Knight J."/>
            <person name="Niazi F."/>
            <person name="Egholm M."/>
            <person name="Wing R.A."/>
        </authorList>
    </citation>
    <scope>NUCLEOTIDE SEQUENCE [LARGE SCALE GENOMIC DNA]</scope>
    <source>
        <strain evidence="20">cv. IRGC 105608</strain>
    </source>
</reference>
<dbReference type="FunFam" id="3.40.630.10:FF:000164">
    <property type="entry name" value="Os01g0740650 protein"/>
    <property type="match status" value="1"/>
</dbReference>
<dbReference type="AlphaFoldDB" id="A0A0D3FQ02"/>
<dbReference type="Gene3D" id="3.50.30.30">
    <property type="match status" value="1"/>
</dbReference>